<keyword evidence="2" id="KW-1185">Reference proteome</keyword>
<reference evidence="1 2" key="1">
    <citation type="submission" date="2007-05" db="EMBL/GenBank/DDBJ databases">
        <title>Sequence Analysis of Maize White Line Mosaic Virus (MWLMV).</title>
        <authorList>
            <person name="Russo M."/>
        </authorList>
    </citation>
    <scope>NUCLEOTIDE SEQUENCE [LARGE SCALE GENOMIC DNA]</scope>
</reference>
<dbReference type="GeneID" id="11493303"/>
<accession>A5YVA8</accession>
<dbReference type="KEGG" id="vg:11493303"/>
<dbReference type="EMBL" id="EF589670">
    <property type="protein sequence ID" value="ABQ65753.1"/>
    <property type="molecule type" value="Genomic_RNA"/>
</dbReference>
<sequence>MASPEGWVLHPNRCDLCGYATYLRESWRYGDCQTHRRIRHEPIPSAVRDQGVQPWPWDGTGGVSIAVLPANRGISYTLRGHGVTITVSGRTDNVLNITRVANDVFSHPVIQGSICVRGCAPTSVGCGPEFLNENQKEV</sequence>
<dbReference type="RefSeq" id="YP_001285478.1">
    <property type="nucleotide sequence ID" value="NC_009533.1"/>
</dbReference>
<proteinExistence type="predicted"/>
<name>A5YVA8_9TOMB</name>
<dbReference type="Proteomes" id="UP000202802">
    <property type="component" value="Segment"/>
</dbReference>
<organism evidence="1 2">
    <name type="scientific">Maize white line mosaic virus</name>
    <dbReference type="NCBI Taxonomy" id="445227"/>
    <lineage>
        <taxon>Viruses</taxon>
        <taxon>Riboviria</taxon>
        <taxon>Orthornavirae</taxon>
        <taxon>Kitrinoviricota</taxon>
        <taxon>Tolucaviricetes</taxon>
        <taxon>Tolivirales</taxon>
        <taxon>Tombusviridae</taxon>
        <taxon>Procedovirinae</taxon>
        <taxon>Aureusvirus</taxon>
        <taxon>Aureusvirus zeae</taxon>
    </lineage>
</organism>
<evidence type="ECO:0000313" key="2">
    <source>
        <dbReference type="Proteomes" id="UP000202802"/>
    </source>
</evidence>
<evidence type="ECO:0000313" key="1">
    <source>
        <dbReference type="EMBL" id="ABQ65753.1"/>
    </source>
</evidence>
<dbReference type="OrthoDB" id="19452at10239"/>
<protein>
    <submittedName>
        <fullName evidence="1">Silencing suppressor protein</fullName>
    </submittedName>
</protein>